<sequence>MLCACTEPEKYDVIIGNPPYSKIGKTANEALSMPDICYGAPK</sequence>
<evidence type="ECO:0000313" key="2">
    <source>
        <dbReference type="Proteomes" id="UP000005711"/>
    </source>
</evidence>
<dbReference type="InterPro" id="IPR029063">
    <property type="entry name" value="SAM-dependent_MTases_sf"/>
</dbReference>
<dbReference type="EMBL" id="ADDO01000017">
    <property type="protein sequence ID" value="EFA90659.1"/>
    <property type="molecule type" value="Genomic_DNA"/>
</dbReference>
<dbReference type="GO" id="GO:0003676">
    <property type="term" value="F:nucleic acid binding"/>
    <property type="evidence" value="ECO:0007669"/>
    <property type="project" value="InterPro"/>
</dbReference>
<gene>
    <name evidence="1" type="ORF">HMPREF0628_0159</name>
</gene>
<proteinExistence type="predicted"/>
<name>D1VS32_9FIRM</name>
<evidence type="ECO:0000313" key="1">
    <source>
        <dbReference type="EMBL" id="EFA90659.1"/>
    </source>
</evidence>
<dbReference type="Proteomes" id="UP000005711">
    <property type="component" value="Unassembled WGS sequence"/>
</dbReference>
<dbReference type="GO" id="GO:0032259">
    <property type="term" value="P:methylation"/>
    <property type="evidence" value="ECO:0007669"/>
    <property type="project" value="InterPro"/>
</dbReference>
<reference evidence="1 2" key="1">
    <citation type="submission" date="2009-12" db="EMBL/GenBank/DDBJ databases">
        <title>Genome Sequence of Peptoniphilus lacrimalis 315-B.</title>
        <authorList>
            <person name="Durkin A.S."/>
            <person name="Madupu R."/>
            <person name="Torralba M."/>
            <person name="Methe B."/>
            <person name="Sutton G."/>
            <person name="Strausberg R.L."/>
            <person name="Nelson K.E."/>
        </authorList>
    </citation>
    <scope>NUCLEOTIDE SEQUENCE [LARGE SCALE GENOMIC DNA]</scope>
    <source>
        <strain evidence="1 2">315-B</strain>
    </source>
</reference>
<dbReference type="GO" id="GO:0008168">
    <property type="term" value="F:methyltransferase activity"/>
    <property type="evidence" value="ECO:0007669"/>
    <property type="project" value="InterPro"/>
</dbReference>
<dbReference type="InterPro" id="IPR002052">
    <property type="entry name" value="DNA_methylase_N6_adenine_CS"/>
</dbReference>
<protein>
    <submittedName>
        <fullName evidence="1">Uncharacterized protein</fullName>
    </submittedName>
</protein>
<keyword evidence="2" id="KW-1185">Reference proteome</keyword>
<organism evidence="1 2">
    <name type="scientific">Peptoniphilus lacrimalis 315-B</name>
    <dbReference type="NCBI Taxonomy" id="596330"/>
    <lineage>
        <taxon>Bacteria</taxon>
        <taxon>Bacillati</taxon>
        <taxon>Bacillota</taxon>
        <taxon>Tissierellia</taxon>
        <taxon>Tissierellales</taxon>
        <taxon>Peptoniphilaceae</taxon>
        <taxon>Peptoniphilus</taxon>
    </lineage>
</organism>
<comment type="caution">
    <text evidence="1">The sequence shown here is derived from an EMBL/GenBank/DDBJ whole genome shotgun (WGS) entry which is preliminary data.</text>
</comment>
<dbReference type="SUPFAM" id="SSF53335">
    <property type="entry name" value="S-adenosyl-L-methionine-dependent methyltransferases"/>
    <property type="match status" value="1"/>
</dbReference>
<accession>D1VS32</accession>
<dbReference type="PROSITE" id="PS00092">
    <property type="entry name" value="N6_MTASE"/>
    <property type="match status" value="1"/>
</dbReference>
<dbReference type="AlphaFoldDB" id="D1VS32"/>